<keyword evidence="8" id="KW-0378">Hydrolase</keyword>
<dbReference type="PANTHER" id="PTHR28213">
    <property type="entry name" value="IMP-SPECIFIC 5'-NUCLEOTIDASE 1"/>
    <property type="match status" value="1"/>
</dbReference>
<keyword evidence="15" id="KW-1185">Reference proteome</keyword>
<dbReference type="EMBL" id="JAGRRH010000016">
    <property type="protein sequence ID" value="KAG7354626.1"/>
    <property type="molecule type" value="Genomic_DNA"/>
</dbReference>
<evidence type="ECO:0000313" key="15">
    <source>
        <dbReference type="Proteomes" id="UP000693970"/>
    </source>
</evidence>
<gene>
    <name evidence="14" type="ORF">IV203_003982</name>
</gene>
<proteinExistence type="inferred from homology"/>
<dbReference type="AlphaFoldDB" id="A0A9K3PPQ0"/>
<keyword evidence="10" id="KW-0460">Magnesium</keyword>
<dbReference type="GO" id="GO:0071592">
    <property type="term" value="P:nicotinic acid riboside biosynthetic process"/>
    <property type="evidence" value="ECO:0007669"/>
    <property type="project" value="TreeGrafter"/>
</dbReference>
<dbReference type="GO" id="GO:0008253">
    <property type="term" value="F:5'-nucleotidase activity"/>
    <property type="evidence" value="ECO:0007669"/>
    <property type="project" value="InterPro"/>
</dbReference>
<evidence type="ECO:0000256" key="8">
    <source>
        <dbReference type="ARBA" id="ARBA00022801"/>
    </source>
</evidence>
<comment type="subunit">
    <text evidence="3">Homotetramer.</text>
</comment>
<dbReference type="GO" id="GO:0005524">
    <property type="term" value="F:ATP binding"/>
    <property type="evidence" value="ECO:0007669"/>
    <property type="project" value="UniProtKB-KW"/>
</dbReference>
<evidence type="ECO:0000256" key="1">
    <source>
        <dbReference type="ARBA" id="ARBA00001946"/>
    </source>
</evidence>
<reference evidence="14" key="2">
    <citation type="submission" date="2021-04" db="EMBL/GenBank/DDBJ databases">
        <authorList>
            <person name="Podell S."/>
        </authorList>
    </citation>
    <scope>NUCLEOTIDE SEQUENCE</scope>
    <source>
        <strain evidence="14">Hildebrandi</strain>
    </source>
</reference>
<comment type="catalytic activity">
    <reaction evidence="12">
        <text>IMP + H2O = inosine + phosphate</text>
        <dbReference type="Rhea" id="RHEA:27718"/>
        <dbReference type="ChEBI" id="CHEBI:15377"/>
        <dbReference type="ChEBI" id="CHEBI:17596"/>
        <dbReference type="ChEBI" id="CHEBI:43474"/>
        <dbReference type="ChEBI" id="CHEBI:58053"/>
        <dbReference type="EC" id="3.1.3.99"/>
    </reaction>
</comment>
<organism evidence="14 15">
    <name type="scientific">Nitzschia inconspicua</name>
    <dbReference type="NCBI Taxonomy" id="303405"/>
    <lineage>
        <taxon>Eukaryota</taxon>
        <taxon>Sar</taxon>
        <taxon>Stramenopiles</taxon>
        <taxon>Ochrophyta</taxon>
        <taxon>Bacillariophyta</taxon>
        <taxon>Bacillariophyceae</taxon>
        <taxon>Bacillariophycidae</taxon>
        <taxon>Bacillariales</taxon>
        <taxon>Bacillariaceae</taxon>
        <taxon>Nitzschia</taxon>
    </lineage>
</organism>
<name>A0A9K3PPQ0_9STRA</name>
<keyword evidence="9" id="KW-0067">ATP-binding</keyword>
<dbReference type="OrthoDB" id="185373at2759"/>
<dbReference type="GO" id="GO:0000287">
    <property type="term" value="F:magnesium ion binding"/>
    <property type="evidence" value="ECO:0007669"/>
    <property type="project" value="InterPro"/>
</dbReference>
<evidence type="ECO:0000256" key="6">
    <source>
        <dbReference type="ARBA" id="ARBA00022723"/>
    </source>
</evidence>
<sequence length="515" mass="57947">MSFSSRRRNYLLTPHRRDGLVEWMKQMLTHSFVLDCLEDTGADTFAHFEVLIEEHRIVQDDGSGRPSRLKHLVPTVGTFHTPLPLRQAYELYNQKHRLSKRKHIQISFNELRHILNLAQILAMRKVEVEIPSIVAENWLHGSIRSSSNAAITNSSGDSTANMTSDESETQSHHDTGDQTCLSNGLFNGPRMITFDGDQTLYSDGSNFDSNPRLASYLCQLLKHGVIVAIVTAAGYEYNVEKYEFRLSGLLNYFKAKKLTAEECERFMLFGGECNYLFHLGSDFHLHPVREYGRGGWLTSTKFLADSPANWNEDDITSLLDASEAAITESIDDMQIRGRVIRRKRAVGLIPNPGRVITREALDETVLRCQAQLQMMNKGTGPQIPFCAFNGGRDVWVDVGNKRVAVEILGSYLGVDATETLHIGDQFLNTGNDYAARDICPCIWITSPDETTYILKTILRFAGANYVVDEDEKEEAKLILSGNIKPVSSTVDFGEVERRVQAVQEMDVFTGELIVK</sequence>
<comment type="similarity">
    <text evidence="2">Belongs to the ISN1 family.</text>
</comment>
<dbReference type="Pfam" id="PF06437">
    <property type="entry name" value="ISN1"/>
    <property type="match status" value="1"/>
</dbReference>
<dbReference type="InterPro" id="IPR009453">
    <property type="entry name" value="ISN1"/>
</dbReference>
<protein>
    <recommendedName>
        <fullName evidence="5">IMP-specific 5'-nucleotidase 1</fullName>
        <ecNumber evidence="4">3.1.3.99</ecNumber>
    </recommendedName>
</protein>
<dbReference type="EC" id="3.1.3.99" evidence="4"/>
<comment type="cofactor">
    <cofactor evidence="1">
        <name>Mg(2+)</name>
        <dbReference type="ChEBI" id="CHEBI:18420"/>
    </cofactor>
</comment>
<evidence type="ECO:0000256" key="5">
    <source>
        <dbReference type="ARBA" id="ARBA00015544"/>
    </source>
</evidence>
<evidence type="ECO:0000256" key="4">
    <source>
        <dbReference type="ARBA" id="ARBA00012894"/>
    </source>
</evidence>
<comment type="caution">
    <text evidence="14">The sequence shown here is derived from an EMBL/GenBank/DDBJ whole genome shotgun (WGS) entry which is preliminary data.</text>
</comment>
<evidence type="ECO:0000313" key="14">
    <source>
        <dbReference type="EMBL" id="KAG7354626.1"/>
    </source>
</evidence>
<evidence type="ECO:0000256" key="11">
    <source>
        <dbReference type="ARBA" id="ARBA00023080"/>
    </source>
</evidence>
<dbReference type="GO" id="GO:0009117">
    <property type="term" value="P:nucleotide metabolic process"/>
    <property type="evidence" value="ECO:0007669"/>
    <property type="project" value="UniProtKB-KW"/>
</dbReference>
<feature type="compositionally biased region" description="Polar residues" evidence="13">
    <location>
        <begin position="150"/>
        <end position="164"/>
    </location>
</feature>
<feature type="region of interest" description="Disordered" evidence="13">
    <location>
        <begin position="150"/>
        <end position="179"/>
    </location>
</feature>
<dbReference type="PANTHER" id="PTHR28213:SF1">
    <property type="entry name" value="IMP-SPECIFIC 5'-NUCLEOTIDASE 1"/>
    <property type="match status" value="1"/>
</dbReference>
<dbReference type="GO" id="GO:0006190">
    <property type="term" value="P:inosine salvage"/>
    <property type="evidence" value="ECO:0007669"/>
    <property type="project" value="InterPro"/>
</dbReference>
<accession>A0A9K3PPQ0</accession>
<evidence type="ECO:0000256" key="3">
    <source>
        <dbReference type="ARBA" id="ARBA00011881"/>
    </source>
</evidence>
<dbReference type="Proteomes" id="UP000693970">
    <property type="component" value="Unassembled WGS sequence"/>
</dbReference>
<dbReference type="GO" id="GO:0071590">
    <property type="term" value="P:nicotinamide riboside biosynthetic process"/>
    <property type="evidence" value="ECO:0007669"/>
    <property type="project" value="TreeGrafter"/>
</dbReference>
<evidence type="ECO:0000256" key="10">
    <source>
        <dbReference type="ARBA" id="ARBA00022842"/>
    </source>
</evidence>
<evidence type="ECO:0000256" key="2">
    <source>
        <dbReference type="ARBA" id="ARBA00005307"/>
    </source>
</evidence>
<reference evidence="14" key="1">
    <citation type="journal article" date="2021" name="Sci. Rep.">
        <title>Diploid genomic architecture of Nitzschia inconspicua, an elite biomass production diatom.</title>
        <authorList>
            <person name="Oliver A."/>
            <person name="Podell S."/>
            <person name="Pinowska A."/>
            <person name="Traller J.C."/>
            <person name="Smith S.R."/>
            <person name="McClure R."/>
            <person name="Beliaev A."/>
            <person name="Bohutskyi P."/>
            <person name="Hill E.A."/>
            <person name="Rabines A."/>
            <person name="Zheng H."/>
            <person name="Allen L.Z."/>
            <person name="Kuo A."/>
            <person name="Grigoriev I.V."/>
            <person name="Allen A.E."/>
            <person name="Hazlebeck D."/>
            <person name="Allen E.E."/>
        </authorList>
    </citation>
    <scope>NUCLEOTIDE SEQUENCE</scope>
    <source>
        <strain evidence="14">Hildebrandi</strain>
    </source>
</reference>
<keyword evidence="7" id="KW-0547">Nucleotide-binding</keyword>
<evidence type="ECO:0000256" key="9">
    <source>
        <dbReference type="ARBA" id="ARBA00022840"/>
    </source>
</evidence>
<evidence type="ECO:0000256" key="7">
    <source>
        <dbReference type="ARBA" id="ARBA00022741"/>
    </source>
</evidence>
<evidence type="ECO:0000256" key="12">
    <source>
        <dbReference type="ARBA" id="ARBA00047413"/>
    </source>
</evidence>
<keyword evidence="6" id="KW-0479">Metal-binding</keyword>
<keyword evidence="11" id="KW-0546">Nucleotide metabolism</keyword>
<evidence type="ECO:0000256" key="13">
    <source>
        <dbReference type="SAM" id="MobiDB-lite"/>
    </source>
</evidence>